<dbReference type="InterPro" id="IPR036791">
    <property type="entry name" value="Ribosomal_bL9_C_sf"/>
</dbReference>
<dbReference type="InterPro" id="IPR020070">
    <property type="entry name" value="Ribosomal_bL9_N"/>
</dbReference>
<evidence type="ECO:0000313" key="11">
    <source>
        <dbReference type="Proteomes" id="UP000317496"/>
    </source>
</evidence>
<dbReference type="InterPro" id="IPR020069">
    <property type="entry name" value="Ribosomal_bL9_C"/>
</dbReference>
<keyword evidence="4 7" id="KW-0689">Ribosomal protein</keyword>
<evidence type="ECO:0000256" key="5">
    <source>
        <dbReference type="ARBA" id="ARBA00023274"/>
    </source>
</evidence>
<evidence type="ECO:0000256" key="4">
    <source>
        <dbReference type="ARBA" id="ARBA00022980"/>
    </source>
</evidence>
<dbReference type="KEGG" id="fer:FNB15_14655"/>
<feature type="compositionally biased region" description="Acidic residues" evidence="8">
    <location>
        <begin position="168"/>
        <end position="190"/>
    </location>
</feature>
<feature type="region of interest" description="Disordered" evidence="8">
    <location>
        <begin position="149"/>
        <end position="190"/>
    </location>
</feature>
<dbReference type="InterPro" id="IPR020594">
    <property type="entry name" value="Ribosomal_bL9_bac/chp"/>
</dbReference>
<keyword evidence="5 7" id="KW-0687">Ribonucleoprotein</keyword>
<dbReference type="GO" id="GO:0006412">
    <property type="term" value="P:translation"/>
    <property type="evidence" value="ECO:0007669"/>
    <property type="project" value="UniProtKB-UniRule"/>
</dbReference>
<dbReference type="InterPro" id="IPR009027">
    <property type="entry name" value="Ribosomal_bL9/RNase_H1_N"/>
</dbReference>
<dbReference type="SUPFAM" id="SSF55653">
    <property type="entry name" value="Ribosomal protein L9 C-domain"/>
    <property type="match status" value="1"/>
</dbReference>
<dbReference type="Proteomes" id="UP000317496">
    <property type="component" value="Chromosome"/>
</dbReference>
<evidence type="ECO:0000256" key="1">
    <source>
        <dbReference type="ARBA" id="ARBA00010605"/>
    </source>
</evidence>
<dbReference type="InterPro" id="IPR036935">
    <property type="entry name" value="Ribosomal_bL9_N_sf"/>
</dbReference>
<dbReference type="PANTHER" id="PTHR21368">
    <property type="entry name" value="50S RIBOSOMAL PROTEIN L9"/>
    <property type="match status" value="1"/>
</dbReference>
<dbReference type="OrthoDB" id="9788336at2"/>
<dbReference type="InterPro" id="IPR000244">
    <property type="entry name" value="Ribosomal_bL9"/>
</dbReference>
<evidence type="ECO:0000259" key="9">
    <source>
        <dbReference type="PROSITE" id="PS00651"/>
    </source>
</evidence>
<dbReference type="Gene3D" id="3.10.430.100">
    <property type="entry name" value="Ribosomal protein L9, C-terminal domain"/>
    <property type="match status" value="1"/>
</dbReference>
<keyword evidence="3 7" id="KW-0694">RNA-binding</keyword>
<protein>
    <recommendedName>
        <fullName evidence="6 7">Large ribosomal subunit protein bL9</fullName>
    </recommendedName>
</protein>
<evidence type="ECO:0000256" key="7">
    <source>
        <dbReference type="HAMAP-Rule" id="MF_00503"/>
    </source>
</evidence>
<evidence type="ECO:0000313" key="10">
    <source>
        <dbReference type="EMBL" id="QDO98439.1"/>
    </source>
</evidence>
<evidence type="ECO:0000256" key="6">
    <source>
        <dbReference type="ARBA" id="ARBA00035292"/>
    </source>
</evidence>
<organism evidence="10 11">
    <name type="scientific">Ferrovibrio terrae</name>
    <dbReference type="NCBI Taxonomy" id="2594003"/>
    <lineage>
        <taxon>Bacteria</taxon>
        <taxon>Pseudomonadati</taxon>
        <taxon>Pseudomonadota</taxon>
        <taxon>Alphaproteobacteria</taxon>
        <taxon>Rhodospirillales</taxon>
        <taxon>Rhodospirillaceae</taxon>
        <taxon>Ferrovibrio</taxon>
    </lineage>
</organism>
<dbReference type="PROSITE" id="PS00651">
    <property type="entry name" value="RIBOSOMAL_L9"/>
    <property type="match status" value="1"/>
</dbReference>
<dbReference type="GO" id="GO:1990904">
    <property type="term" value="C:ribonucleoprotein complex"/>
    <property type="evidence" value="ECO:0007669"/>
    <property type="project" value="UniProtKB-KW"/>
</dbReference>
<reference evidence="10 11" key="1">
    <citation type="submission" date="2019-07" db="EMBL/GenBank/DDBJ databases">
        <title>Genome sequencing for Ferrovibrio sp. K5.</title>
        <authorList>
            <person name="Park S.-J."/>
        </authorList>
    </citation>
    <scope>NUCLEOTIDE SEQUENCE [LARGE SCALE GENOMIC DNA]</scope>
    <source>
        <strain evidence="10 11">K5</strain>
    </source>
</reference>
<dbReference type="GO" id="GO:0019843">
    <property type="term" value="F:rRNA binding"/>
    <property type="evidence" value="ECO:0007669"/>
    <property type="project" value="UniProtKB-UniRule"/>
</dbReference>
<dbReference type="Pfam" id="PF03948">
    <property type="entry name" value="Ribosomal_L9_C"/>
    <property type="match status" value="1"/>
</dbReference>
<comment type="similarity">
    <text evidence="1 7">Belongs to the bacterial ribosomal protein bL9 family.</text>
</comment>
<dbReference type="GO" id="GO:0003735">
    <property type="term" value="F:structural constituent of ribosome"/>
    <property type="evidence" value="ECO:0007669"/>
    <property type="project" value="InterPro"/>
</dbReference>
<keyword evidence="2 7" id="KW-0699">rRNA-binding</keyword>
<keyword evidence="11" id="KW-1185">Reference proteome</keyword>
<proteinExistence type="inferred from homology"/>
<dbReference type="SUPFAM" id="SSF55658">
    <property type="entry name" value="L9 N-domain-like"/>
    <property type="match status" value="1"/>
</dbReference>
<dbReference type="RefSeq" id="WP_144069420.1">
    <property type="nucleotide sequence ID" value="NZ_CP041636.1"/>
</dbReference>
<dbReference type="Gene3D" id="3.40.5.10">
    <property type="entry name" value="Ribosomal protein L9, N-terminal domain"/>
    <property type="match status" value="1"/>
</dbReference>
<dbReference type="HAMAP" id="MF_00503">
    <property type="entry name" value="Ribosomal_bL9"/>
    <property type="match status" value="1"/>
</dbReference>
<evidence type="ECO:0000256" key="3">
    <source>
        <dbReference type="ARBA" id="ARBA00022884"/>
    </source>
</evidence>
<dbReference type="AlphaFoldDB" id="A0A516H3U4"/>
<dbReference type="EMBL" id="CP041636">
    <property type="protein sequence ID" value="QDO98439.1"/>
    <property type="molecule type" value="Genomic_DNA"/>
</dbReference>
<comment type="function">
    <text evidence="7">Binds to the 23S rRNA.</text>
</comment>
<evidence type="ECO:0000256" key="2">
    <source>
        <dbReference type="ARBA" id="ARBA00022730"/>
    </source>
</evidence>
<sequence length="190" mass="20287">MEVILLERVEKLGQMGEVVRVKDGYARNFLLPRKKALRATAANKAVYEKQKAQLETQNLAKKGEAEKVAVKMAGLTITLLRQAGDSGQLFGSVSARDIADGVTAAGFTTSRQQIALTAPIKTIGVYSVSAALHPEVTVEVKVNVARSESEAEKQVAAESLLDEGVTLDGDEDAEDAEDAEKGDEGEDEKA</sequence>
<dbReference type="Pfam" id="PF01281">
    <property type="entry name" value="Ribosomal_L9_N"/>
    <property type="match status" value="1"/>
</dbReference>
<dbReference type="GO" id="GO:0005840">
    <property type="term" value="C:ribosome"/>
    <property type="evidence" value="ECO:0007669"/>
    <property type="project" value="UniProtKB-KW"/>
</dbReference>
<dbReference type="NCBIfam" id="TIGR00158">
    <property type="entry name" value="L9"/>
    <property type="match status" value="1"/>
</dbReference>
<feature type="domain" description="Ribosomal protein L9" evidence="9">
    <location>
        <begin position="13"/>
        <end position="40"/>
    </location>
</feature>
<accession>A0A516H3U4</accession>
<name>A0A516H3U4_9PROT</name>
<gene>
    <name evidence="7" type="primary">rplI</name>
    <name evidence="10" type="ORF">FNB15_14655</name>
</gene>
<evidence type="ECO:0000256" key="8">
    <source>
        <dbReference type="SAM" id="MobiDB-lite"/>
    </source>
</evidence>